<accession>A0A0Q3LBD3</accession>
<organism evidence="2">
    <name type="scientific">Brachypodium distachyon</name>
    <name type="common">Purple false brome</name>
    <name type="synonym">Trachynia distachya</name>
    <dbReference type="NCBI Taxonomy" id="15368"/>
    <lineage>
        <taxon>Eukaryota</taxon>
        <taxon>Viridiplantae</taxon>
        <taxon>Streptophyta</taxon>
        <taxon>Embryophyta</taxon>
        <taxon>Tracheophyta</taxon>
        <taxon>Spermatophyta</taxon>
        <taxon>Magnoliopsida</taxon>
        <taxon>Liliopsida</taxon>
        <taxon>Poales</taxon>
        <taxon>Poaceae</taxon>
        <taxon>BOP clade</taxon>
        <taxon>Pooideae</taxon>
        <taxon>Stipodae</taxon>
        <taxon>Brachypodieae</taxon>
        <taxon>Brachypodium</taxon>
    </lineage>
</organism>
<dbReference type="Proteomes" id="UP000008810">
    <property type="component" value="Chromosome 4"/>
</dbReference>
<evidence type="ECO:0000256" key="1">
    <source>
        <dbReference type="SAM" id="MobiDB-lite"/>
    </source>
</evidence>
<dbReference type="AlphaFoldDB" id="A0A0Q3LBD3"/>
<gene>
    <name evidence="2" type="ORF">BRADI_4g27732v3</name>
</gene>
<reference evidence="3" key="3">
    <citation type="submission" date="2018-08" db="UniProtKB">
        <authorList>
            <consortium name="EnsemblPlants"/>
        </authorList>
    </citation>
    <scope>IDENTIFICATION</scope>
    <source>
        <strain evidence="3">cv. Bd21</strain>
    </source>
</reference>
<feature type="compositionally biased region" description="Basic and acidic residues" evidence="1">
    <location>
        <begin position="1"/>
        <end position="19"/>
    </location>
</feature>
<feature type="region of interest" description="Disordered" evidence="1">
    <location>
        <begin position="119"/>
        <end position="160"/>
    </location>
</feature>
<protein>
    <submittedName>
        <fullName evidence="2 3">Uncharacterized protein</fullName>
    </submittedName>
</protein>
<reference evidence="2 3" key="1">
    <citation type="journal article" date="2010" name="Nature">
        <title>Genome sequencing and analysis of the model grass Brachypodium distachyon.</title>
        <authorList>
            <consortium name="International Brachypodium Initiative"/>
        </authorList>
    </citation>
    <scope>NUCLEOTIDE SEQUENCE [LARGE SCALE GENOMIC DNA]</scope>
    <source>
        <strain evidence="2 3">Bd21</strain>
    </source>
</reference>
<evidence type="ECO:0000313" key="2">
    <source>
        <dbReference type="EMBL" id="KQJ89781.1"/>
    </source>
</evidence>
<dbReference type="EnsemblPlants" id="KQJ89781">
    <property type="protein sequence ID" value="KQJ89781"/>
    <property type="gene ID" value="BRADI_4g27732v3"/>
</dbReference>
<evidence type="ECO:0000313" key="3">
    <source>
        <dbReference type="EnsemblPlants" id="KQJ89781"/>
    </source>
</evidence>
<keyword evidence="4" id="KW-1185">Reference proteome</keyword>
<feature type="region of interest" description="Disordered" evidence="1">
    <location>
        <begin position="1"/>
        <end position="36"/>
    </location>
</feature>
<feature type="compositionally biased region" description="Gly residues" evidence="1">
    <location>
        <begin position="148"/>
        <end position="160"/>
    </location>
</feature>
<evidence type="ECO:0000313" key="4">
    <source>
        <dbReference type="Proteomes" id="UP000008810"/>
    </source>
</evidence>
<dbReference type="InParanoid" id="A0A0Q3LBD3"/>
<dbReference type="Gramene" id="KQJ89781">
    <property type="protein sequence ID" value="KQJ89781"/>
    <property type="gene ID" value="BRADI_4g27732v3"/>
</dbReference>
<name>A0A0Q3LBD3_BRADI</name>
<sequence length="160" mass="16020">MLGMSRKEVTAAAGKDRRCSWRGAAAETASGRGAGAVAAVPGDNVGAAHGAARRQGRFLLPAREGAAQPPGVPPLHRLWLRLRRLAAAPLPPQIVLACRSGGVAAGGKGRAAVVRTAASLGGSRGGGWRLGKEQSAAADRSGAREQTRGGGGLRGGPARP</sequence>
<dbReference type="EMBL" id="CM000883">
    <property type="protein sequence ID" value="KQJ89781.1"/>
    <property type="molecule type" value="Genomic_DNA"/>
</dbReference>
<reference evidence="2" key="2">
    <citation type="submission" date="2017-06" db="EMBL/GenBank/DDBJ databases">
        <title>WGS assembly of Brachypodium distachyon.</title>
        <authorList>
            <consortium name="The International Brachypodium Initiative"/>
            <person name="Lucas S."/>
            <person name="Harmon-Smith M."/>
            <person name="Lail K."/>
            <person name="Tice H."/>
            <person name="Grimwood J."/>
            <person name="Bruce D."/>
            <person name="Barry K."/>
            <person name="Shu S."/>
            <person name="Lindquist E."/>
            <person name="Wang M."/>
            <person name="Pitluck S."/>
            <person name="Vogel J.P."/>
            <person name="Garvin D.F."/>
            <person name="Mockler T.C."/>
            <person name="Schmutz J."/>
            <person name="Rokhsar D."/>
            <person name="Bevan M.W."/>
        </authorList>
    </citation>
    <scope>NUCLEOTIDE SEQUENCE</scope>
    <source>
        <strain evidence="2">Bd21</strain>
    </source>
</reference>
<proteinExistence type="predicted"/>